<dbReference type="Proteomes" id="UP001143910">
    <property type="component" value="Unassembled WGS sequence"/>
</dbReference>
<protein>
    <submittedName>
        <fullName evidence="1">Uncharacterized protein</fullName>
    </submittedName>
</protein>
<dbReference type="EMBL" id="JANJQO010000654">
    <property type="protein sequence ID" value="KAJ2975845.1"/>
    <property type="molecule type" value="Genomic_DNA"/>
</dbReference>
<name>A0ACC1N965_9HYPO</name>
<sequence length="764" mass="87166">MSSRSSRSSLLSLSTLKSSYDTLVDSYHRYGDEVKNYWSSFGRDKRLLCTQSHLHDKVDPTGRVFVQEILIAEIIKDGSSYFIELLESRATRTLYDQIFTSYNGWATDYACLERMVVRNEINPQTSIFEGTCITVIDNMLTPDKPSDGRLNNNTDENNTPDENNTKKTGRIPNTHLSLIIQRQYRIFHFLSSTMQDILDLGRENALPGSKATALTIPPVLVTYQPSANHMTNIALDNATIAEEESCYNFEIPGRLKNQMKGFLDCRPELVPDDKGQVTLALAANSIGIALSEILYREVKRAKTWQFIYELLKSLNLRPDDKSFRRRILQQLSNVCQMEYVEAQDLLRRNMQTRSGRMLFRRCPNSFDAMGNPRVVMKRRKPETLAARDTPLCYLLSFCHSETAPEECWQSFLKLQSHYEKHPTECLVLSHEECQAMRVLYTIASFIHFLNLAFRMPSFSRKRENEFVLGMQMEDAKAMQAKPHIDVEEFVNPIAKLQNRKIARMAIGKVAECIENAGGGDLYGNYEALVTRCLLKIRGSSPNSNDGPRTEPHLEATESKPEECTPQAIQVPETVEMQVPIQPQPVYNREQVPFWQFPETEQPKTQFSTTVKKKLKTTCQGPIDKKKMKSKRQCGTTGNNLEQSGSKQTPATTPKAPRPLKHFVSSSAAEVFGTLFSYSVRGKLHWSSFERSMAELGFEITYKYGSAIGFKPPQRMGLVRPLTLHRPHGPCFQGFCVNWIASRLAKAFDWDEGTFVDCQHRSKRR</sequence>
<proteinExistence type="predicted"/>
<keyword evidence="2" id="KW-1185">Reference proteome</keyword>
<gene>
    <name evidence="1" type="ORF">NQ176_g5289</name>
</gene>
<evidence type="ECO:0000313" key="2">
    <source>
        <dbReference type="Proteomes" id="UP001143910"/>
    </source>
</evidence>
<evidence type="ECO:0000313" key="1">
    <source>
        <dbReference type="EMBL" id="KAJ2975845.1"/>
    </source>
</evidence>
<reference evidence="1" key="1">
    <citation type="submission" date="2022-08" db="EMBL/GenBank/DDBJ databases">
        <title>Genome Sequence of Lecanicillium fungicola.</title>
        <authorList>
            <person name="Buettner E."/>
        </authorList>
    </citation>
    <scope>NUCLEOTIDE SEQUENCE</scope>
    <source>
        <strain evidence="1">Babe33</strain>
    </source>
</reference>
<organism evidence="1 2">
    <name type="scientific">Zarea fungicola</name>
    <dbReference type="NCBI Taxonomy" id="93591"/>
    <lineage>
        <taxon>Eukaryota</taxon>
        <taxon>Fungi</taxon>
        <taxon>Dikarya</taxon>
        <taxon>Ascomycota</taxon>
        <taxon>Pezizomycotina</taxon>
        <taxon>Sordariomycetes</taxon>
        <taxon>Hypocreomycetidae</taxon>
        <taxon>Hypocreales</taxon>
        <taxon>Cordycipitaceae</taxon>
        <taxon>Zarea</taxon>
    </lineage>
</organism>
<accession>A0ACC1N965</accession>
<comment type="caution">
    <text evidence="1">The sequence shown here is derived from an EMBL/GenBank/DDBJ whole genome shotgun (WGS) entry which is preliminary data.</text>
</comment>